<name>C0QI96_DESAH</name>
<keyword evidence="6 9" id="KW-1133">Transmembrane helix</keyword>
<dbReference type="eggNOG" id="COG4665">
    <property type="taxonomic scope" value="Bacteria"/>
</dbReference>
<dbReference type="InterPro" id="IPR007387">
    <property type="entry name" value="TRAP_DctQ"/>
</dbReference>
<dbReference type="InterPro" id="IPR055348">
    <property type="entry name" value="DctQ"/>
</dbReference>
<evidence type="ECO:0000256" key="6">
    <source>
        <dbReference type="ARBA" id="ARBA00022989"/>
    </source>
</evidence>
<keyword evidence="3" id="KW-1003">Cell membrane</keyword>
<evidence type="ECO:0000256" key="8">
    <source>
        <dbReference type="ARBA" id="ARBA00038436"/>
    </source>
</evidence>
<dbReference type="HOGENOM" id="CLU_086356_2_1_7"/>
<evidence type="ECO:0000313" key="12">
    <source>
        <dbReference type="Proteomes" id="UP000000442"/>
    </source>
</evidence>
<evidence type="ECO:0000256" key="7">
    <source>
        <dbReference type="ARBA" id="ARBA00023136"/>
    </source>
</evidence>
<dbReference type="GO" id="GO:0005886">
    <property type="term" value="C:plasma membrane"/>
    <property type="evidence" value="ECO:0007669"/>
    <property type="project" value="UniProtKB-SubCell"/>
</dbReference>
<protein>
    <submittedName>
        <fullName evidence="11">DctQ5</fullName>
    </submittedName>
</protein>
<dbReference type="PANTHER" id="PTHR35011">
    <property type="entry name" value="2,3-DIKETO-L-GULONATE TRAP TRANSPORTER SMALL PERMEASE PROTEIN YIAM"/>
    <property type="match status" value="1"/>
</dbReference>
<feature type="transmembrane region" description="Helical" evidence="9">
    <location>
        <begin position="95"/>
        <end position="116"/>
    </location>
</feature>
<keyword evidence="7 9" id="KW-0472">Membrane</keyword>
<proteinExistence type="inferred from homology"/>
<comment type="subcellular location">
    <subcellularLocation>
        <location evidence="1">Cell inner membrane</location>
        <topology evidence="1">Multi-pass membrane protein</topology>
    </subcellularLocation>
</comment>
<evidence type="ECO:0000256" key="9">
    <source>
        <dbReference type="SAM" id="Phobius"/>
    </source>
</evidence>
<comment type="similarity">
    <text evidence="8">Belongs to the TRAP transporter small permease family.</text>
</comment>
<dbReference type="Proteomes" id="UP000000442">
    <property type="component" value="Chromosome"/>
</dbReference>
<reference evidence="11 12" key="1">
    <citation type="journal article" date="2009" name="Environ. Microbiol.">
        <title>Genome sequence of Desulfobacterium autotrophicum HRM2, a marine sulfate reducer oxidizing organic carbon completely to carbon dioxide.</title>
        <authorList>
            <person name="Strittmatter A.W."/>
            <person name="Liesegang H."/>
            <person name="Rabus R."/>
            <person name="Decker I."/>
            <person name="Amann J."/>
            <person name="Andres S."/>
            <person name="Henne A."/>
            <person name="Fricke W.F."/>
            <person name="Martinez-Arias R."/>
            <person name="Bartels D."/>
            <person name="Goesmann A."/>
            <person name="Krause L."/>
            <person name="Puehler A."/>
            <person name="Klenk H.P."/>
            <person name="Richter M."/>
            <person name="Schuler M."/>
            <person name="Gloeckner F.O."/>
            <person name="Meyerdierks A."/>
            <person name="Gottschalk G."/>
            <person name="Amann R."/>
        </authorList>
    </citation>
    <scope>NUCLEOTIDE SEQUENCE [LARGE SCALE GENOMIC DNA]</scope>
    <source>
        <strain evidence="12">ATCC 43914 / DSM 3382 / HRM2</strain>
    </source>
</reference>
<sequence>MKFLLKTGKLFDSINDWIGRVLCWLIVPLVLLTVMEVILRRFFDAPTIWSFEVLKQIYAVHFMAVAGYGLLHNSHVSVDIFTHMLGSKKKAAIEILGYLIFFFPFCIICVWQGFIFAKTSWKMFEHTWSVFAPPLYPIKTVILITFILLVLQGICEVIKRVFIIKDWKYD</sequence>
<evidence type="ECO:0000256" key="3">
    <source>
        <dbReference type="ARBA" id="ARBA00022475"/>
    </source>
</evidence>
<evidence type="ECO:0000256" key="5">
    <source>
        <dbReference type="ARBA" id="ARBA00022692"/>
    </source>
</evidence>
<dbReference type="PANTHER" id="PTHR35011:SF4">
    <property type="entry name" value="SLL1102 PROTEIN"/>
    <property type="match status" value="1"/>
</dbReference>
<accession>C0QI96</accession>
<feature type="transmembrane region" description="Helical" evidence="9">
    <location>
        <begin position="136"/>
        <end position="158"/>
    </location>
</feature>
<dbReference type="KEGG" id="dat:HRM2_27400"/>
<keyword evidence="5 9" id="KW-0812">Transmembrane</keyword>
<keyword evidence="2" id="KW-0813">Transport</keyword>
<organism evidence="11 12">
    <name type="scientific">Desulforapulum autotrophicum (strain ATCC 43914 / DSM 3382 / VKM B-1955 / HRM2)</name>
    <name type="common">Desulfobacterium autotrophicum</name>
    <dbReference type="NCBI Taxonomy" id="177437"/>
    <lineage>
        <taxon>Bacteria</taxon>
        <taxon>Pseudomonadati</taxon>
        <taxon>Thermodesulfobacteriota</taxon>
        <taxon>Desulfobacteria</taxon>
        <taxon>Desulfobacterales</taxon>
        <taxon>Desulfobacteraceae</taxon>
        <taxon>Desulforapulum</taxon>
    </lineage>
</organism>
<dbReference type="STRING" id="177437.HRM2_27400"/>
<dbReference type="RefSeq" id="WP_015904595.1">
    <property type="nucleotide sequence ID" value="NC_012108.1"/>
</dbReference>
<dbReference type="EMBL" id="CP001087">
    <property type="protein sequence ID" value="ACN15832.1"/>
    <property type="molecule type" value="Genomic_DNA"/>
</dbReference>
<evidence type="ECO:0000259" key="10">
    <source>
        <dbReference type="Pfam" id="PF04290"/>
    </source>
</evidence>
<dbReference type="AlphaFoldDB" id="C0QI96"/>
<evidence type="ECO:0000256" key="4">
    <source>
        <dbReference type="ARBA" id="ARBA00022519"/>
    </source>
</evidence>
<dbReference type="Pfam" id="PF04290">
    <property type="entry name" value="DctQ"/>
    <property type="match status" value="1"/>
</dbReference>
<evidence type="ECO:0000256" key="2">
    <source>
        <dbReference type="ARBA" id="ARBA00022448"/>
    </source>
</evidence>
<feature type="domain" description="Tripartite ATP-independent periplasmic transporters DctQ component" evidence="10">
    <location>
        <begin position="29"/>
        <end position="161"/>
    </location>
</feature>
<feature type="transmembrane region" description="Helical" evidence="9">
    <location>
        <begin position="21"/>
        <end position="43"/>
    </location>
</feature>
<keyword evidence="4" id="KW-0997">Cell inner membrane</keyword>
<gene>
    <name evidence="11" type="primary">dctQ5</name>
    <name evidence="11" type="ordered locus">HRM2_27400</name>
</gene>
<evidence type="ECO:0000256" key="1">
    <source>
        <dbReference type="ARBA" id="ARBA00004429"/>
    </source>
</evidence>
<keyword evidence="12" id="KW-1185">Reference proteome</keyword>
<evidence type="ECO:0000313" key="11">
    <source>
        <dbReference type="EMBL" id="ACN15832.1"/>
    </source>
</evidence>
<dbReference type="OrthoDB" id="5420906at2"/>
<feature type="transmembrane region" description="Helical" evidence="9">
    <location>
        <begin position="55"/>
        <end position="74"/>
    </location>
</feature>